<sequence>MDGVLGYVLQDMEQGITELLDSLRSNLAESDGPKHNVPEKLPIYSRHMRPGIVVRQEKPRTHCTSAGPTMGPRISCGGPANFGVL</sequence>
<proteinExistence type="predicted"/>
<keyword evidence="2" id="KW-1185">Reference proteome</keyword>
<dbReference type="Proteomes" id="UP001219934">
    <property type="component" value="Unassembled WGS sequence"/>
</dbReference>
<accession>A0AAD6B3P4</accession>
<reference evidence="1" key="1">
    <citation type="submission" date="2022-11" db="EMBL/GenBank/DDBJ databases">
        <title>Chromosome-level genome of Pogonophryne albipinna.</title>
        <authorList>
            <person name="Jo E."/>
        </authorList>
    </citation>
    <scope>NUCLEOTIDE SEQUENCE</scope>
    <source>
        <strain evidence="1">SGF0006</strain>
        <tissue evidence="1">Muscle</tissue>
    </source>
</reference>
<protein>
    <submittedName>
        <fullName evidence="1">Uncharacterized protein</fullName>
    </submittedName>
</protein>
<dbReference type="AlphaFoldDB" id="A0AAD6B3P4"/>
<gene>
    <name evidence="1" type="ORF">JOQ06_017488</name>
</gene>
<evidence type="ECO:0000313" key="1">
    <source>
        <dbReference type="EMBL" id="KAJ4935963.1"/>
    </source>
</evidence>
<name>A0AAD6B3P4_9TELE</name>
<evidence type="ECO:0000313" key="2">
    <source>
        <dbReference type="Proteomes" id="UP001219934"/>
    </source>
</evidence>
<comment type="caution">
    <text evidence="1">The sequence shown here is derived from an EMBL/GenBank/DDBJ whole genome shotgun (WGS) entry which is preliminary data.</text>
</comment>
<dbReference type="EMBL" id="JAPTMU010000011">
    <property type="protein sequence ID" value="KAJ4935963.1"/>
    <property type="molecule type" value="Genomic_DNA"/>
</dbReference>
<organism evidence="1 2">
    <name type="scientific">Pogonophryne albipinna</name>
    <dbReference type="NCBI Taxonomy" id="1090488"/>
    <lineage>
        <taxon>Eukaryota</taxon>
        <taxon>Metazoa</taxon>
        <taxon>Chordata</taxon>
        <taxon>Craniata</taxon>
        <taxon>Vertebrata</taxon>
        <taxon>Euteleostomi</taxon>
        <taxon>Actinopterygii</taxon>
        <taxon>Neopterygii</taxon>
        <taxon>Teleostei</taxon>
        <taxon>Neoteleostei</taxon>
        <taxon>Acanthomorphata</taxon>
        <taxon>Eupercaria</taxon>
        <taxon>Perciformes</taxon>
        <taxon>Notothenioidei</taxon>
        <taxon>Pogonophryne</taxon>
    </lineage>
</organism>